<dbReference type="InterPro" id="IPR021561">
    <property type="entry name" value="AbiEi_3"/>
</dbReference>
<dbReference type="Proteomes" id="UP000319483">
    <property type="component" value="Unassembled WGS sequence"/>
</dbReference>
<reference evidence="1 2" key="1">
    <citation type="submission" date="2019-07" db="EMBL/GenBank/DDBJ databases">
        <title>Gilliamella genomes.</title>
        <authorList>
            <person name="Zheng H."/>
        </authorList>
    </citation>
    <scope>NUCLEOTIDE SEQUENCE [LARGE SCALE GENOMIC DNA]</scope>
    <source>
        <strain evidence="1 2">W8127</strain>
    </source>
</reference>
<organism evidence="1 2">
    <name type="scientific">Gilliamella apicola</name>
    <dbReference type="NCBI Taxonomy" id="1196095"/>
    <lineage>
        <taxon>Bacteria</taxon>
        <taxon>Pseudomonadati</taxon>
        <taxon>Pseudomonadota</taxon>
        <taxon>Gammaproteobacteria</taxon>
        <taxon>Orbales</taxon>
        <taxon>Orbaceae</taxon>
        <taxon>Gilliamella</taxon>
    </lineage>
</organism>
<evidence type="ECO:0000313" key="2">
    <source>
        <dbReference type="Proteomes" id="UP000319483"/>
    </source>
</evidence>
<dbReference type="AlphaFoldDB" id="A0A556S9T1"/>
<gene>
    <name evidence="1" type="ORF">FPQ15_10880</name>
</gene>
<accession>A0A556S9T1</accession>
<name>A0A556S9T1_9GAMM</name>
<proteinExistence type="predicted"/>
<dbReference type="Pfam" id="PF11459">
    <property type="entry name" value="AbiEi_3"/>
    <property type="match status" value="1"/>
</dbReference>
<evidence type="ECO:0000313" key="1">
    <source>
        <dbReference type="EMBL" id="TSJ97874.1"/>
    </source>
</evidence>
<dbReference type="RefSeq" id="WP_144092661.1">
    <property type="nucleotide sequence ID" value="NZ_VMHM01000014.1"/>
</dbReference>
<sequence length="50" mass="5828">MMISLIKSSQRTKHIDKTKINLGSEKRNVVPNGKFNRKYQIIVPNNFINI</sequence>
<protein>
    <submittedName>
        <fullName evidence="1">Uncharacterized protein</fullName>
    </submittedName>
</protein>
<dbReference type="EMBL" id="VMHM01000014">
    <property type="protein sequence ID" value="TSJ97874.1"/>
    <property type="molecule type" value="Genomic_DNA"/>
</dbReference>
<comment type="caution">
    <text evidence="1">The sequence shown here is derived from an EMBL/GenBank/DDBJ whole genome shotgun (WGS) entry which is preliminary data.</text>
</comment>